<evidence type="ECO:0000313" key="2">
    <source>
        <dbReference type="EMBL" id="MBW0462355.1"/>
    </source>
</evidence>
<dbReference type="AlphaFoldDB" id="A0A9Q3GCG8"/>
<evidence type="ECO:0000313" key="3">
    <source>
        <dbReference type="Proteomes" id="UP000765509"/>
    </source>
</evidence>
<dbReference type="PANTHER" id="PTHR21314:SF1">
    <property type="entry name" value="QUEUOSINE SALVAGE PROTEIN"/>
    <property type="match status" value="1"/>
</dbReference>
<dbReference type="EC" id="3.2.2.-" evidence="1"/>
<comment type="catalytic activity">
    <reaction evidence="1">
        <text>queuosine 5'-phosphate + H2O = queuine + D-ribose 5-phosphate</text>
        <dbReference type="Rhea" id="RHEA:75387"/>
        <dbReference type="ChEBI" id="CHEBI:15377"/>
        <dbReference type="ChEBI" id="CHEBI:17433"/>
        <dbReference type="ChEBI" id="CHEBI:78346"/>
        <dbReference type="ChEBI" id="CHEBI:194371"/>
    </reaction>
    <physiologicalReaction direction="left-to-right" evidence="1">
        <dbReference type="Rhea" id="RHEA:75388"/>
    </physiologicalReaction>
</comment>
<dbReference type="GO" id="GO:0016787">
    <property type="term" value="F:hydrolase activity"/>
    <property type="evidence" value="ECO:0007669"/>
    <property type="project" value="UniProtKB-KW"/>
</dbReference>
<evidence type="ECO:0000256" key="1">
    <source>
        <dbReference type="RuleBase" id="RU365002"/>
    </source>
</evidence>
<dbReference type="EMBL" id="AVOT02000335">
    <property type="protein sequence ID" value="MBW0462355.1"/>
    <property type="molecule type" value="Genomic_DNA"/>
</dbReference>
<name>A0A9Q3GCG8_9BASI</name>
<reference evidence="2" key="1">
    <citation type="submission" date="2021-03" db="EMBL/GenBank/DDBJ databases">
        <title>Draft genome sequence of rust myrtle Austropuccinia psidii MF-1, a brazilian biotype.</title>
        <authorList>
            <person name="Quecine M.C."/>
            <person name="Pachon D.M.R."/>
            <person name="Bonatelli M.L."/>
            <person name="Correr F.H."/>
            <person name="Franceschini L.M."/>
            <person name="Leite T.F."/>
            <person name="Margarido G.R.A."/>
            <person name="Almeida C.A."/>
            <person name="Ferrarezi J.A."/>
            <person name="Labate C.A."/>
        </authorList>
    </citation>
    <scope>NUCLEOTIDE SEQUENCE</scope>
    <source>
        <strain evidence="2">MF-1</strain>
    </source>
</reference>
<keyword evidence="3" id="KW-1185">Reference proteome</keyword>
<dbReference type="InterPro" id="IPR019438">
    <property type="entry name" value="Q_salvage"/>
</dbReference>
<proteinExistence type="inferred from homology"/>
<dbReference type="PANTHER" id="PTHR21314">
    <property type="entry name" value="QUEUOSINE 5'-PHOSPHATE N-GLYCOSYLASE_HYDROLASE-RELATED"/>
    <property type="match status" value="1"/>
</dbReference>
<dbReference type="Proteomes" id="UP000765509">
    <property type="component" value="Unassembled WGS sequence"/>
</dbReference>
<dbReference type="Pfam" id="PF10343">
    <property type="entry name" value="Q_salvage"/>
    <property type="match status" value="1"/>
</dbReference>
<organism evidence="2 3">
    <name type="scientific">Austropuccinia psidii MF-1</name>
    <dbReference type="NCBI Taxonomy" id="1389203"/>
    <lineage>
        <taxon>Eukaryota</taxon>
        <taxon>Fungi</taxon>
        <taxon>Dikarya</taxon>
        <taxon>Basidiomycota</taxon>
        <taxon>Pucciniomycotina</taxon>
        <taxon>Pucciniomycetes</taxon>
        <taxon>Pucciniales</taxon>
        <taxon>Sphaerophragmiaceae</taxon>
        <taxon>Austropuccinia</taxon>
    </lineage>
</organism>
<keyword evidence="1" id="KW-0378">Hydrolase</keyword>
<comment type="caution">
    <text evidence="2">The sequence shown here is derived from an EMBL/GenBank/DDBJ whole genome shotgun (WGS) entry which is preliminary data.</text>
</comment>
<comment type="function">
    <text evidence="1">Catalyzes the hydrolysis of queuosine 5'-phosphate, releasing the nucleobase queuine (q). Is required for salvage of queuine from exogenous queuosine (Q) that is imported and then converted to queuosine 5'-phosphate intracellularly.</text>
</comment>
<dbReference type="GO" id="GO:0006400">
    <property type="term" value="P:tRNA modification"/>
    <property type="evidence" value="ECO:0007669"/>
    <property type="project" value="TreeGrafter"/>
</dbReference>
<dbReference type="OrthoDB" id="416777at2759"/>
<protein>
    <recommendedName>
        <fullName evidence="1">Queuosine 5'-phosphate N-glycosylase/hydrolase</fullName>
        <ecNumber evidence="1">3.2.2.-</ecNumber>
    </recommendedName>
    <alternativeName>
        <fullName evidence="1">Queuosine-nucleotide N-glycosylase/hydrolase</fullName>
    </alternativeName>
</protein>
<comment type="similarity">
    <text evidence="1">Belongs to the QNG1 protein family.</text>
</comment>
<gene>
    <name evidence="2" type="ORF">O181_002070</name>
</gene>
<accession>A0A9Q3GCG8</accession>
<sequence length="352" mass="39632">MANSLAAPQLPPPEFDILDRIRQSSLDCLNDYKILINLSICDKFLLNLNDLEINSILNDLPKQIKFPLQFSSQLDELNMVSMVALLDCLDEYHHFLKLTTGRGAWETTRYLVMSLYLSDHGLTTHAMLQVTSEQISSILSLPTHLERPMPQNPAISLAEPDPQASQLIQFILNLLHQIGQALKHANLPNLASFLISRINLDDDQLIRQLAGAFPHFRDMYILDNQKPVYLMREALLLLNTLRHTSIPFSNLKSSYPIPADKNLSIMLVQLGLLDTSQSTQEELRKVFSSQSTFTLSIGSATILRAASIACCEFLIDRITLLSQQNQKLKNVTQEGLNRYLLALSLKHSCVPA</sequence>